<protein>
    <submittedName>
        <fullName evidence="1">Uncharacterized protein</fullName>
    </submittedName>
</protein>
<gene>
    <name evidence="1" type="ORF">ERS013165_02523</name>
</gene>
<dbReference type="EMBL" id="CWOW01000012">
    <property type="protein sequence ID" value="CSA81988.1"/>
    <property type="molecule type" value="Genomic_DNA"/>
</dbReference>
<accession>A0A655X4A3</accession>
<organism evidence="1 2">
    <name type="scientific">Vibrio cholerae</name>
    <dbReference type="NCBI Taxonomy" id="666"/>
    <lineage>
        <taxon>Bacteria</taxon>
        <taxon>Pseudomonadati</taxon>
        <taxon>Pseudomonadota</taxon>
        <taxon>Gammaproteobacteria</taxon>
        <taxon>Vibrionales</taxon>
        <taxon>Vibrionaceae</taxon>
        <taxon>Vibrio</taxon>
    </lineage>
</organism>
<name>A0A655X4A3_VIBCL</name>
<sequence>MQSALHIQTAQEKSGGSLHTGSAPSAPNSLEQVAPLIDQAIGFYRSGYPQHAESLRFYQFLLVSNVQECTLVELALLVGSKNHPTHTNLGLQLHPLIHLTP</sequence>
<proteinExistence type="predicted"/>
<evidence type="ECO:0000313" key="1">
    <source>
        <dbReference type="EMBL" id="CSA81988.1"/>
    </source>
</evidence>
<evidence type="ECO:0000313" key="2">
    <source>
        <dbReference type="Proteomes" id="UP000044806"/>
    </source>
</evidence>
<dbReference type="AlphaFoldDB" id="A0A655X4A3"/>
<dbReference type="Proteomes" id="UP000044806">
    <property type="component" value="Unassembled WGS sequence"/>
</dbReference>
<reference evidence="1 2" key="1">
    <citation type="submission" date="2015-07" db="EMBL/GenBank/DDBJ databases">
        <authorList>
            <consortium name="Pathogen Informatics"/>
        </authorList>
    </citation>
    <scope>NUCLEOTIDE SEQUENCE [LARGE SCALE GENOMIC DNA]</scope>
    <source>
        <strain evidence="1 2">A51</strain>
    </source>
</reference>